<gene>
    <name evidence="1" type="ORF">THSYN_01805</name>
</gene>
<dbReference type="Proteomes" id="UP000232638">
    <property type="component" value="Chromosome"/>
</dbReference>
<accession>A0A2K8U2K4</accession>
<organism evidence="1 2">
    <name type="scientific">Candidatus Thiodictyon syntrophicum</name>
    <dbReference type="NCBI Taxonomy" id="1166950"/>
    <lineage>
        <taxon>Bacteria</taxon>
        <taxon>Pseudomonadati</taxon>
        <taxon>Pseudomonadota</taxon>
        <taxon>Gammaproteobacteria</taxon>
        <taxon>Chromatiales</taxon>
        <taxon>Chromatiaceae</taxon>
        <taxon>Thiodictyon</taxon>
    </lineage>
</organism>
<sequence length="163" mass="17327">MTKPVIVADAGPLIALAKCGQLALLPQVFGHIHLPQAVLREAAGDSALPGALAVSSFVQEFAQVHPNRDDELFRDARMVLDEGEAQALSLARTLQCAVLLDDRRGRLVATELGISLFGVLGTLLQAKRIGIIDAVKPVLDALLLHDYRLSGKLVAAVLHEAGE</sequence>
<dbReference type="PANTHER" id="PTHR39550">
    <property type="entry name" value="SLL0658 PROTEIN"/>
    <property type="match status" value="1"/>
</dbReference>
<dbReference type="Pfam" id="PF11848">
    <property type="entry name" value="DUF3368"/>
    <property type="match status" value="1"/>
</dbReference>
<evidence type="ECO:0000313" key="2">
    <source>
        <dbReference type="Proteomes" id="UP000232638"/>
    </source>
</evidence>
<evidence type="ECO:0000313" key="1">
    <source>
        <dbReference type="EMBL" id="AUB79816.1"/>
    </source>
</evidence>
<dbReference type="RefSeq" id="WP_100917632.1">
    <property type="nucleotide sequence ID" value="NZ_CP020370.1"/>
</dbReference>
<name>A0A2K8U2K4_9GAMM</name>
<evidence type="ECO:0008006" key="3">
    <source>
        <dbReference type="Google" id="ProtNLM"/>
    </source>
</evidence>
<proteinExistence type="predicted"/>
<dbReference type="PANTHER" id="PTHR39550:SF1">
    <property type="entry name" value="SLL0658 PROTEIN"/>
    <property type="match status" value="1"/>
</dbReference>
<reference evidence="1 2" key="1">
    <citation type="submission" date="2017-03" db="EMBL/GenBank/DDBJ databases">
        <title>Complete genome sequence of Candidatus 'Thiodictyon syntrophicum' sp. nov. strain Cad16T, a photolithoautotroph purple sulfur bacterium isolated from an alpine meromictic lake.</title>
        <authorList>
            <person name="Luedin S.M."/>
            <person name="Pothier J.F."/>
            <person name="Danza F."/>
            <person name="Storelli N."/>
            <person name="Wittwer M."/>
            <person name="Tonolla M."/>
        </authorList>
    </citation>
    <scope>NUCLEOTIDE SEQUENCE [LARGE SCALE GENOMIC DNA]</scope>
    <source>
        <strain evidence="1 2">Cad16T</strain>
    </source>
</reference>
<protein>
    <recommendedName>
        <fullName evidence="3">Nucleic acid-binding protein</fullName>
    </recommendedName>
</protein>
<dbReference type="AlphaFoldDB" id="A0A2K8U2K4"/>
<dbReference type="InterPro" id="IPR021799">
    <property type="entry name" value="PIN-like_prokaryotic"/>
</dbReference>
<keyword evidence="2" id="KW-1185">Reference proteome</keyword>
<dbReference type="KEGG" id="tsy:THSYN_01805"/>
<dbReference type="OrthoDB" id="5770026at2"/>
<dbReference type="EMBL" id="CP020370">
    <property type="protein sequence ID" value="AUB79816.1"/>
    <property type="molecule type" value="Genomic_DNA"/>
</dbReference>